<dbReference type="Proteomes" id="UP000051494">
    <property type="component" value="Unassembled WGS sequence"/>
</dbReference>
<dbReference type="RefSeq" id="WP_057624769.1">
    <property type="nucleotide sequence ID" value="NZ_LKHV02000001.1"/>
</dbReference>
<dbReference type="EMBL" id="LKHV02000001">
    <property type="protein sequence ID" value="MCS5708674.1"/>
    <property type="molecule type" value="Genomic_DNA"/>
</dbReference>
<proteinExistence type="predicted"/>
<keyword evidence="2" id="KW-0812">Transmembrane</keyword>
<dbReference type="AlphaFoldDB" id="A0A0Q9YCE6"/>
<comment type="caution">
    <text evidence="3">The sequence shown here is derived from an EMBL/GenBank/DDBJ whole genome shotgun (WGS) entry which is preliminary data.</text>
</comment>
<reference evidence="3" key="1">
    <citation type="submission" date="2015-09" db="EMBL/GenBank/DDBJ databases">
        <title>Draft Genome Sequences of Two Novel Amoeba-resistant Intranuclear Bacteria, Candidatus Berkiella cookevillensis and Candidatus Berkiella aquae.</title>
        <authorList>
            <person name="Mehari Y.T."/>
            <person name="Arivett B.A."/>
            <person name="Farone A.L."/>
            <person name="Gunderson J.H."/>
            <person name="Farone M.B."/>
        </authorList>
    </citation>
    <scope>NUCLEOTIDE SEQUENCE [LARGE SCALE GENOMIC DNA]</scope>
    <source>
        <strain evidence="3">CC99</strain>
    </source>
</reference>
<evidence type="ECO:0000256" key="2">
    <source>
        <dbReference type="SAM" id="Phobius"/>
    </source>
</evidence>
<evidence type="ECO:0000256" key="1">
    <source>
        <dbReference type="SAM" id="MobiDB-lite"/>
    </source>
</evidence>
<protein>
    <submittedName>
        <fullName evidence="3">Uncharacterized protein</fullName>
    </submittedName>
</protein>
<reference evidence="4" key="3">
    <citation type="submission" date="2021-06" db="EMBL/GenBank/DDBJ databases">
        <title>Genomic Description and Analysis of Intracellular Bacteria, Candidatus Berkiella cookevillensis and Candidatus Berkiella aquae.</title>
        <authorList>
            <person name="Kidane D.T."/>
            <person name="Mehari Y.T."/>
            <person name="Rice F.C."/>
            <person name="Arivett B.A."/>
            <person name="Farone A.L."/>
            <person name="Berk S.G."/>
            <person name="Farone M.B."/>
        </authorList>
    </citation>
    <scope>NUCLEOTIDE SEQUENCE</scope>
    <source>
        <strain evidence="4">CC99</strain>
    </source>
</reference>
<feature type="compositionally biased region" description="Basic and acidic residues" evidence="1">
    <location>
        <begin position="110"/>
        <end position="119"/>
    </location>
</feature>
<feature type="transmembrane region" description="Helical" evidence="2">
    <location>
        <begin position="31"/>
        <end position="52"/>
    </location>
</feature>
<evidence type="ECO:0000313" key="3">
    <source>
        <dbReference type="EMBL" id="KRG18240.1"/>
    </source>
</evidence>
<evidence type="ECO:0000313" key="5">
    <source>
        <dbReference type="Proteomes" id="UP000051494"/>
    </source>
</evidence>
<gene>
    <name evidence="4" type="ORF">CC99x_007105</name>
    <name evidence="3" type="ORF">CC99x_01682</name>
</gene>
<reference evidence="4" key="2">
    <citation type="journal article" date="2016" name="Genome Announc.">
        <title>Draft Genome Sequences of Two Novel Amoeba-Resistant Intranuclear Bacteria, 'Candidatus Berkiella cookevillensis' and 'Candidatus Berkiella aquae'.</title>
        <authorList>
            <person name="Mehari Y.T."/>
            <person name="Arivett B.A."/>
            <person name="Farone A.L."/>
            <person name="Gunderson J.H."/>
            <person name="Farone M.B."/>
        </authorList>
    </citation>
    <scope>NUCLEOTIDE SEQUENCE</scope>
    <source>
        <strain evidence="4">CC99</strain>
    </source>
</reference>
<feature type="compositionally biased region" description="Basic residues" evidence="1">
    <location>
        <begin position="120"/>
        <end position="132"/>
    </location>
</feature>
<evidence type="ECO:0000313" key="4">
    <source>
        <dbReference type="EMBL" id="MCS5708674.1"/>
    </source>
</evidence>
<name>A0A0Q9YCE6_9GAMM</name>
<feature type="compositionally biased region" description="Basic and acidic residues" evidence="1">
    <location>
        <begin position="60"/>
        <end position="72"/>
    </location>
</feature>
<dbReference type="EMBL" id="LKHV01000008">
    <property type="protein sequence ID" value="KRG18240.1"/>
    <property type="molecule type" value="Genomic_DNA"/>
</dbReference>
<sequence length="132" mass="14021">MLEQLNGLLNTTAIEEGVEAGLEYADSFGPWGRTAAVGITLGVTAATTLLMMNQCRARSASKDLSKKSESPKLESTTQTLVLSDDVKPLDDTAGKVLPSASSSLSDSDSESDHESDKSNRSRSRSRSSSPRK</sequence>
<organism evidence="3">
    <name type="scientific">Candidatus Berkiella cookevillensis</name>
    <dbReference type="NCBI Taxonomy" id="437022"/>
    <lineage>
        <taxon>Bacteria</taxon>
        <taxon>Pseudomonadati</taxon>
        <taxon>Pseudomonadota</taxon>
        <taxon>Gammaproteobacteria</taxon>
        <taxon>Candidatus Berkiellales</taxon>
        <taxon>Candidatus Berkiellaceae</taxon>
        <taxon>Candidatus Berkiella</taxon>
    </lineage>
</organism>
<feature type="region of interest" description="Disordered" evidence="1">
    <location>
        <begin position="58"/>
        <end position="132"/>
    </location>
</feature>
<keyword evidence="2" id="KW-0472">Membrane</keyword>
<accession>A0A0Q9YCE6</accession>
<feature type="compositionally biased region" description="Basic and acidic residues" evidence="1">
    <location>
        <begin position="84"/>
        <end position="93"/>
    </location>
</feature>
<keyword evidence="2" id="KW-1133">Transmembrane helix</keyword>
<keyword evidence="5" id="KW-1185">Reference proteome</keyword>